<reference evidence="1 2" key="1">
    <citation type="submission" date="2020-08" db="EMBL/GenBank/DDBJ databases">
        <title>A Genomic Blueprint of the Chicken Gut Microbiome.</title>
        <authorList>
            <person name="Gilroy R."/>
            <person name="Ravi A."/>
            <person name="Getino M."/>
            <person name="Pursley I."/>
            <person name="Horton D.L."/>
            <person name="Alikhan N.-F."/>
            <person name="Baker D."/>
            <person name="Gharbi K."/>
            <person name="Hall N."/>
            <person name="Watson M."/>
            <person name="Adriaenssens E.M."/>
            <person name="Foster-Nyarko E."/>
            <person name="Jarju S."/>
            <person name="Secka A."/>
            <person name="Antonio M."/>
            <person name="Oren A."/>
            <person name="Chaudhuri R."/>
            <person name="La Ragione R.M."/>
            <person name="Hildebrand F."/>
            <person name="Pallen M.J."/>
        </authorList>
    </citation>
    <scope>NUCLEOTIDE SEQUENCE [LARGE SCALE GENOMIC DNA]</scope>
    <source>
        <strain evidence="1 2">Sa2YVA2</strain>
    </source>
</reference>
<dbReference type="NCBIfam" id="TIGR01484">
    <property type="entry name" value="HAD-SF-IIB"/>
    <property type="match status" value="1"/>
</dbReference>
<dbReference type="PROSITE" id="PS01229">
    <property type="entry name" value="COF_2"/>
    <property type="match status" value="1"/>
</dbReference>
<dbReference type="PANTHER" id="PTHR10000">
    <property type="entry name" value="PHOSPHOSERINE PHOSPHATASE"/>
    <property type="match status" value="1"/>
</dbReference>
<dbReference type="Gene3D" id="3.30.1240.10">
    <property type="match status" value="1"/>
</dbReference>
<accession>A0ABR8UCV2</accession>
<dbReference type="EMBL" id="JACSQN010000013">
    <property type="protein sequence ID" value="MBD7985665.1"/>
    <property type="molecule type" value="Genomic_DNA"/>
</dbReference>
<keyword evidence="2" id="KW-1185">Reference proteome</keyword>
<dbReference type="GO" id="GO:0016787">
    <property type="term" value="F:hydrolase activity"/>
    <property type="evidence" value="ECO:0007669"/>
    <property type="project" value="UniProtKB-KW"/>
</dbReference>
<dbReference type="SFLD" id="SFLDG01140">
    <property type="entry name" value="C2.B:_Phosphomannomutase_and_P"/>
    <property type="match status" value="1"/>
</dbReference>
<proteinExistence type="predicted"/>
<dbReference type="InterPro" id="IPR036412">
    <property type="entry name" value="HAD-like_sf"/>
</dbReference>
<dbReference type="Pfam" id="PF08282">
    <property type="entry name" value="Hydrolase_3"/>
    <property type="match status" value="1"/>
</dbReference>
<evidence type="ECO:0000313" key="2">
    <source>
        <dbReference type="Proteomes" id="UP000626786"/>
    </source>
</evidence>
<gene>
    <name evidence="1" type="ORF">H9649_13805</name>
</gene>
<dbReference type="InterPro" id="IPR006379">
    <property type="entry name" value="HAD-SF_hydro_IIB"/>
</dbReference>
<dbReference type="NCBIfam" id="TIGR00099">
    <property type="entry name" value="Cof-subfamily"/>
    <property type="match status" value="1"/>
</dbReference>
<dbReference type="Proteomes" id="UP000626786">
    <property type="component" value="Unassembled WGS sequence"/>
</dbReference>
<dbReference type="InterPro" id="IPR000150">
    <property type="entry name" value="Cof"/>
</dbReference>
<name>A0ABR8UCV2_9BACL</name>
<evidence type="ECO:0000313" key="1">
    <source>
        <dbReference type="EMBL" id="MBD7985665.1"/>
    </source>
</evidence>
<dbReference type="SFLD" id="SFLDS00003">
    <property type="entry name" value="Haloacid_Dehalogenase"/>
    <property type="match status" value="1"/>
</dbReference>
<dbReference type="PANTHER" id="PTHR10000:SF25">
    <property type="entry name" value="PHOSPHATASE YKRA-RELATED"/>
    <property type="match status" value="1"/>
</dbReference>
<sequence length="257" mass="29305">MNYKIVFFDVDGTLINYEDGCISPSTKSAIQVLKSKGIRLVAATGRPLSMCHALKDLGIDTFITANGAYTKHRDQVIHKIPIPKLIVRTVKDFADENKQSLSFFTEKLTMNKIQNPTTFQAMRETLSLLEYPKINEKIINEEIYLMCLYAEEETIRKYEMQFPDLKFHRWHSHIVNVLHEEVSKSIAIKEVLKYFNITSDEALAFGDGDNDIDMLETVGYGISMGNGSDKLKESADFVTKKSNEDGIEFALQYLQLI</sequence>
<dbReference type="RefSeq" id="WP_191695493.1">
    <property type="nucleotide sequence ID" value="NZ_JACSQN010000013.1"/>
</dbReference>
<dbReference type="SFLD" id="SFLDG01144">
    <property type="entry name" value="C2.B.4:_PGP_Like"/>
    <property type="match status" value="1"/>
</dbReference>
<comment type="caution">
    <text evidence="1">The sequence shown here is derived from an EMBL/GenBank/DDBJ whole genome shotgun (WGS) entry which is preliminary data.</text>
</comment>
<dbReference type="SUPFAM" id="SSF56784">
    <property type="entry name" value="HAD-like"/>
    <property type="match status" value="1"/>
</dbReference>
<dbReference type="InterPro" id="IPR023214">
    <property type="entry name" value="HAD_sf"/>
</dbReference>
<dbReference type="Gene3D" id="3.40.50.1000">
    <property type="entry name" value="HAD superfamily/HAD-like"/>
    <property type="match status" value="1"/>
</dbReference>
<protein>
    <submittedName>
        <fullName evidence="1">Cof-type HAD-IIB family hydrolase</fullName>
    </submittedName>
</protein>
<keyword evidence="1" id="KW-0378">Hydrolase</keyword>
<organism evidence="1 2">
    <name type="scientific">Sporosarcina quadrami</name>
    <dbReference type="NCBI Taxonomy" id="2762234"/>
    <lineage>
        <taxon>Bacteria</taxon>
        <taxon>Bacillati</taxon>
        <taxon>Bacillota</taxon>
        <taxon>Bacilli</taxon>
        <taxon>Bacillales</taxon>
        <taxon>Caryophanaceae</taxon>
        <taxon>Sporosarcina</taxon>
    </lineage>
</organism>